<dbReference type="EMBL" id="BRLH01000011">
    <property type="protein sequence ID" value="GKX57137.1"/>
    <property type="molecule type" value="Genomic_DNA"/>
</dbReference>
<name>A0AAV5N9J2_9GAMM</name>
<proteinExistence type="predicted"/>
<reference evidence="2" key="1">
    <citation type="submission" date="2022-06" db="EMBL/GenBank/DDBJ databases">
        <title>Draft genome sequences of Leminorella grimontii str. JCM5902.</title>
        <authorList>
            <person name="Wakabayashi Y."/>
            <person name="Kojima K."/>
        </authorList>
    </citation>
    <scope>NUCLEOTIDE SEQUENCE</scope>
    <source>
        <strain evidence="2">JCM 5902</strain>
    </source>
</reference>
<feature type="transmembrane region" description="Helical" evidence="1">
    <location>
        <begin position="6"/>
        <end position="28"/>
    </location>
</feature>
<evidence type="ECO:0000313" key="3">
    <source>
        <dbReference type="Proteomes" id="UP001058124"/>
    </source>
</evidence>
<accession>A0AAV5N9J2</accession>
<organism evidence="2 3">
    <name type="scientific">Leminorella grimontii</name>
    <dbReference type="NCBI Taxonomy" id="82981"/>
    <lineage>
        <taxon>Bacteria</taxon>
        <taxon>Pseudomonadati</taxon>
        <taxon>Pseudomonadota</taxon>
        <taxon>Gammaproteobacteria</taxon>
        <taxon>Enterobacterales</taxon>
        <taxon>Budviciaceae</taxon>
        <taxon>Leminorella</taxon>
    </lineage>
</organism>
<comment type="caution">
    <text evidence="2">The sequence shown here is derived from an EMBL/GenBank/DDBJ whole genome shotgun (WGS) entry which is preliminary data.</text>
</comment>
<keyword evidence="1" id="KW-1133">Transmembrane helix</keyword>
<gene>
    <name evidence="2" type="ORF">SOASR030_32490</name>
</gene>
<dbReference type="Proteomes" id="UP001058124">
    <property type="component" value="Unassembled WGS sequence"/>
</dbReference>
<keyword evidence="1" id="KW-0812">Transmembrane</keyword>
<evidence type="ECO:0000256" key="1">
    <source>
        <dbReference type="SAM" id="Phobius"/>
    </source>
</evidence>
<keyword evidence="1" id="KW-0472">Membrane</keyword>
<feature type="transmembrane region" description="Helical" evidence="1">
    <location>
        <begin position="40"/>
        <end position="58"/>
    </location>
</feature>
<protein>
    <submittedName>
        <fullName evidence="2">Uncharacterized protein</fullName>
    </submittedName>
</protein>
<keyword evidence="3" id="KW-1185">Reference proteome</keyword>
<sequence length="62" mass="6637">MLPIILTATVPVELTVLIAMVPAVEFMTLPAPIEVKRSPVLFILTNGVTVPSAIFSVMSEVE</sequence>
<evidence type="ECO:0000313" key="2">
    <source>
        <dbReference type="EMBL" id="GKX57137.1"/>
    </source>
</evidence>
<dbReference type="AlphaFoldDB" id="A0AAV5N9J2"/>